<gene>
    <name evidence="2" type="ORF">LCGC14_1350390</name>
</gene>
<dbReference type="SUPFAM" id="SSF75005">
    <property type="entry name" value="Arabinanase/levansucrase/invertase"/>
    <property type="match status" value="1"/>
</dbReference>
<feature type="domain" description="DUF2341" evidence="1">
    <location>
        <begin position="78"/>
        <end position="149"/>
    </location>
</feature>
<sequence>MSASAELYAHAIIVGPGENWLTGWGYRKRHVVNQQAGAGANYQIAFKAYYGAGADGTETLGDTVTAGKVYCEGKCRTDFADIHFTEDDGDTELEYWLEEKIDSNYAIFWVKITGDLSAGNHTIYVYYGNAGASSSSDIDATFLHGDNFTWAPDYSASNPLFNTAVMPNVIKEGIAYWIYVGDVPASRIKRRVGTDETTWGAAATTGIVSKYCTVSRDGATWRMIYANLALTELRLATSNDGLTFTDQGVVLSLGAGGQFDDTVLSDPNEIKVDGIYYLYYVGGDGVTTTIGLATSATGGVGTYTRRGQILAEQGSGWENVALFDPYIVEYDTGKWMLWYSAHGDGVQRLGYATTDDLTAYSFDRSTGNPVFWPAAQEWENPNVINELTVLIEDSKYKIWYRGSGNNSGEIGYLTFDQDPITKLPTTLPMLGDYWHEEGGWSIDSGTKKNTQVADYAFMWDRVSFTNIVLEFILNRVSGTWSGGIWRVTDKSNLYLLEYSDGFPYTFKFYKRVANAYTQIGGSVTVGQLTAGVDYLISIRIIDEGGGLRVKADIDRTNKTNWLEGARTYNNGYPGIWNRATGTKFDDLRVRSYVDPEPTHGSWASEEGQVSLNLYTHAIIRQPASAELYAHVVIIHSEDLYAHAIIRQPTSVDLYAHVVIIHSEDLYAHAVIRQPDSADLYASFEAQVSLDLYAHAVIRQPDSADLYASFEVQISLDLYAHAVIRQPTSVDLYAHVEFIRSIELYAHAIIRNIGSAPPEVYGHGIIRNIGSAEAYGHAVIRQLTSLNLYAHVVIIHSEDLYAHAVIRQPASA</sequence>
<evidence type="ECO:0000259" key="1">
    <source>
        <dbReference type="Pfam" id="PF10102"/>
    </source>
</evidence>
<dbReference type="InterPro" id="IPR023296">
    <property type="entry name" value="Glyco_hydro_beta-prop_sf"/>
</dbReference>
<dbReference type="Gene3D" id="2.115.10.20">
    <property type="entry name" value="Glycosyl hydrolase domain, family 43"/>
    <property type="match status" value="1"/>
</dbReference>
<evidence type="ECO:0000313" key="2">
    <source>
        <dbReference type="EMBL" id="KKM79388.1"/>
    </source>
</evidence>
<dbReference type="AlphaFoldDB" id="A0A0F9KBS1"/>
<reference evidence="2" key="1">
    <citation type="journal article" date="2015" name="Nature">
        <title>Complex archaea that bridge the gap between prokaryotes and eukaryotes.</title>
        <authorList>
            <person name="Spang A."/>
            <person name="Saw J.H."/>
            <person name="Jorgensen S.L."/>
            <person name="Zaremba-Niedzwiedzka K."/>
            <person name="Martijn J."/>
            <person name="Lind A.E."/>
            <person name="van Eijk R."/>
            <person name="Schleper C."/>
            <person name="Guy L."/>
            <person name="Ettema T.J."/>
        </authorList>
    </citation>
    <scope>NUCLEOTIDE SEQUENCE</scope>
</reference>
<name>A0A0F9KBS1_9ZZZZ</name>
<dbReference type="InterPro" id="IPR018765">
    <property type="entry name" value="DUF2341"/>
</dbReference>
<proteinExistence type="predicted"/>
<organism evidence="2">
    <name type="scientific">marine sediment metagenome</name>
    <dbReference type="NCBI Taxonomy" id="412755"/>
    <lineage>
        <taxon>unclassified sequences</taxon>
        <taxon>metagenomes</taxon>
        <taxon>ecological metagenomes</taxon>
    </lineage>
</organism>
<dbReference type="EMBL" id="LAZR01008342">
    <property type="protein sequence ID" value="KKM79388.1"/>
    <property type="molecule type" value="Genomic_DNA"/>
</dbReference>
<feature type="non-terminal residue" evidence="2">
    <location>
        <position position="811"/>
    </location>
</feature>
<protein>
    <recommendedName>
        <fullName evidence="1">DUF2341 domain-containing protein</fullName>
    </recommendedName>
</protein>
<comment type="caution">
    <text evidence="2">The sequence shown here is derived from an EMBL/GenBank/DDBJ whole genome shotgun (WGS) entry which is preliminary data.</text>
</comment>
<accession>A0A0F9KBS1</accession>
<dbReference type="Pfam" id="PF10102">
    <property type="entry name" value="DUF2341"/>
    <property type="match status" value="1"/>
</dbReference>